<evidence type="ECO:0000256" key="11">
    <source>
        <dbReference type="ARBA" id="ARBA00022989"/>
    </source>
</evidence>
<dbReference type="KEGG" id="mbe:MBM_07755"/>
<keyword evidence="12" id="KW-0472">Membrane</keyword>
<feature type="region of interest" description="Disordered" evidence="14">
    <location>
        <begin position="553"/>
        <end position="576"/>
    </location>
</feature>
<evidence type="ECO:0000256" key="13">
    <source>
        <dbReference type="PROSITE-ProRule" id="PRU00169"/>
    </source>
</evidence>
<dbReference type="Pfam" id="PF13191">
    <property type="entry name" value="AAA_16"/>
    <property type="match status" value="1"/>
</dbReference>
<evidence type="ECO:0000256" key="1">
    <source>
        <dbReference type="ARBA" id="ARBA00000085"/>
    </source>
</evidence>
<keyword evidence="19" id="KW-1185">Reference proteome</keyword>
<evidence type="ECO:0000256" key="9">
    <source>
        <dbReference type="ARBA" id="ARBA00022777"/>
    </source>
</evidence>
<dbReference type="Gene3D" id="3.30.565.10">
    <property type="entry name" value="Histidine kinase-like ATPase, C-terminal domain"/>
    <property type="match status" value="1"/>
</dbReference>
<dbReference type="InterPro" id="IPR000719">
    <property type="entry name" value="Prot_kinase_dom"/>
</dbReference>
<feature type="domain" description="Histidine kinase" evidence="16">
    <location>
        <begin position="2000"/>
        <end position="2227"/>
    </location>
</feature>
<dbReference type="InterPro" id="IPR005467">
    <property type="entry name" value="His_kinase_dom"/>
</dbReference>
<feature type="domain" description="Protein kinase" evidence="15">
    <location>
        <begin position="104"/>
        <end position="382"/>
    </location>
</feature>
<keyword evidence="9" id="KW-0418">Kinase</keyword>
<dbReference type="InParanoid" id="K1WZM1"/>
<dbReference type="InterPro" id="IPR011009">
    <property type="entry name" value="Kinase-like_dom_sf"/>
</dbReference>
<evidence type="ECO:0000259" key="16">
    <source>
        <dbReference type="PROSITE" id="PS50109"/>
    </source>
</evidence>
<dbReference type="Pfam" id="PF00072">
    <property type="entry name" value="Response_reg"/>
    <property type="match status" value="1"/>
</dbReference>
<dbReference type="GO" id="GO:0005524">
    <property type="term" value="F:ATP binding"/>
    <property type="evidence" value="ECO:0007669"/>
    <property type="project" value="UniProtKB-KW"/>
</dbReference>
<evidence type="ECO:0000256" key="6">
    <source>
        <dbReference type="ARBA" id="ARBA00022679"/>
    </source>
</evidence>
<dbReference type="PROSITE" id="PS50109">
    <property type="entry name" value="HIS_KIN"/>
    <property type="match status" value="1"/>
</dbReference>
<dbReference type="InterPro" id="IPR029016">
    <property type="entry name" value="GAF-like_dom_sf"/>
</dbReference>
<dbReference type="PROSITE" id="PS50011">
    <property type="entry name" value="PROTEIN_KINASE_DOM"/>
    <property type="match status" value="1"/>
</dbReference>
<evidence type="ECO:0000313" key="18">
    <source>
        <dbReference type="EMBL" id="EKD14078.1"/>
    </source>
</evidence>
<dbReference type="SUPFAM" id="SSF47384">
    <property type="entry name" value="Homodimeric domain of signal transducing histidine kinase"/>
    <property type="match status" value="1"/>
</dbReference>
<dbReference type="PROSITE" id="PS50110">
    <property type="entry name" value="RESPONSE_REGULATORY"/>
    <property type="match status" value="1"/>
</dbReference>
<feature type="compositionally biased region" description="Polar residues" evidence="14">
    <location>
        <begin position="508"/>
        <end position="526"/>
    </location>
</feature>
<evidence type="ECO:0000256" key="5">
    <source>
        <dbReference type="ARBA" id="ARBA00022553"/>
    </source>
</evidence>
<evidence type="ECO:0000259" key="15">
    <source>
        <dbReference type="PROSITE" id="PS50011"/>
    </source>
</evidence>
<feature type="region of interest" description="Disordered" evidence="14">
    <location>
        <begin position="2229"/>
        <end position="2258"/>
    </location>
</feature>
<dbReference type="SUPFAM" id="SSF55781">
    <property type="entry name" value="GAF domain-like"/>
    <property type="match status" value="1"/>
</dbReference>
<dbReference type="InterPro" id="IPR011990">
    <property type="entry name" value="TPR-like_helical_dom_sf"/>
</dbReference>
<dbReference type="InterPro" id="IPR011006">
    <property type="entry name" value="CheY-like_superfamily"/>
</dbReference>
<feature type="region of interest" description="Disordered" evidence="14">
    <location>
        <begin position="63"/>
        <end position="98"/>
    </location>
</feature>
<keyword evidence="8" id="KW-0547">Nucleotide-binding</keyword>
<feature type="region of interest" description="Disordered" evidence="14">
    <location>
        <begin position="508"/>
        <end position="538"/>
    </location>
</feature>
<dbReference type="GO" id="GO:0000155">
    <property type="term" value="F:phosphorelay sensor kinase activity"/>
    <property type="evidence" value="ECO:0007669"/>
    <property type="project" value="InterPro"/>
</dbReference>
<evidence type="ECO:0000256" key="7">
    <source>
        <dbReference type="ARBA" id="ARBA00022692"/>
    </source>
</evidence>
<dbReference type="Pfam" id="PF00512">
    <property type="entry name" value="HisKA"/>
    <property type="match status" value="1"/>
</dbReference>
<name>K1WZM1_MARBU</name>
<feature type="compositionally biased region" description="Low complexity" evidence="14">
    <location>
        <begin position="2451"/>
        <end position="2460"/>
    </location>
</feature>
<evidence type="ECO:0000256" key="10">
    <source>
        <dbReference type="ARBA" id="ARBA00022840"/>
    </source>
</evidence>
<feature type="compositionally biased region" description="Low complexity" evidence="14">
    <location>
        <begin position="87"/>
        <end position="98"/>
    </location>
</feature>
<dbReference type="SMART" id="SM00387">
    <property type="entry name" value="HATPase_c"/>
    <property type="match status" value="1"/>
</dbReference>
<dbReference type="Gene3D" id="1.10.287.130">
    <property type="match status" value="1"/>
</dbReference>
<dbReference type="GO" id="GO:0009927">
    <property type="term" value="F:histidine phosphotransfer kinase activity"/>
    <property type="evidence" value="ECO:0007669"/>
    <property type="project" value="TreeGrafter"/>
</dbReference>
<keyword evidence="5 13" id="KW-0597">Phosphoprotein</keyword>
<dbReference type="HOGENOM" id="CLU_001037_0_0_1"/>
<dbReference type="SUPFAM" id="SSF52172">
    <property type="entry name" value="CheY-like"/>
    <property type="match status" value="1"/>
</dbReference>
<keyword evidence="11" id="KW-1133">Transmembrane helix</keyword>
<dbReference type="InterPro" id="IPR003661">
    <property type="entry name" value="HisK_dim/P_dom"/>
</dbReference>
<dbReference type="Pfam" id="PF13185">
    <property type="entry name" value="GAF_2"/>
    <property type="match status" value="1"/>
</dbReference>
<feature type="region of interest" description="Disordered" evidence="14">
    <location>
        <begin position="2420"/>
        <end position="2529"/>
    </location>
</feature>
<feature type="compositionally biased region" description="Polar residues" evidence="14">
    <location>
        <begin position="2423"/>
        <end position="2436"/>
    </location>
</feature>
<reference evidence="18 19" key="1">
    <citation type="journal article" date="2012" name="BMC Genomics">
        <title>Sequencing the genome of Marssonina brunnea reveals fungus-poplar co-evolution.</title>
        <authorList>
            <person name="Zhu S."/>
            <person name="Cao Y.-Z."/>
            <person name="Jiang C."/>
            <person name="Tan B.-Y."/>
            <person name="Wang Z."/>
            <person name="Feng S."/>
            <person name="Zhang L."/>
            <person name="Su X.-H."/>
            <person name="Brejova B."/>
            <person name="Vinar T."/>
            <person name="Xu M."/>
            <person name="Wang M.-X."/>
            <person name="Zhang S.-G."/>
            <person name="Huang M.-R."/>
            <person name="Wu R."/>
            <person name="Zhou Y."/>
        </authorList>
    </citation>
    <scope>NUCLEOTIDE SEQUENCE [LARGE SCALE GENOMIC DNA]</scope>
    <source>
        <strain evidence="18 19">MB_m1</strain>
    </source>
</reference>
<evidence type="ECO:0000256" key="8">
    <source>
        <dbReference type="ARBA" id="ARBA00022741"/>
    </source>
</evidence>
<dbReference type="CDD" id="cd16922">
    <property type="entry name" value="HATPase_EvgS-ArcB-TorS-like"/>
    <property type="match status" value="1"/>
</dbReference>
<dbReference type="SUPFAM" id="SSF48452">
    <property type="entry name" value="TPR-like"/>
    <property type="match status" value="1"/>
</dbReference>
<dbReference type="FunFam" id="1.10.510.10:FF:000579">
    <property type="entry name" value="Sensor histidine kinase/response regulator, putative"/>
    <property type="match status" value="1"/>
</dbReference>
<dbReference type="PANTHER" id="PTHR43047">
    <property type="entry name" value="TWO-COMPONENT HISTIDINE PROTEIN KINASE"/>
    <property type="match status" value="1"/>
</dbReference>
<evidence type="ECO:0000313" key="19">
    <source>
        <dbReference type="Proteomes" id="UP000006753"/>
    </source>
</evidence>
<feature type="region of interest" description="Disordered" evidence="14">
    <location>
        <begin position="1738"/>
        <end position="1759"/>
    </location>
</feature>
<keyword evidence="6" id="KW-0808">Transferase</keyword>
<feature type="compositionally biased region" description="Basic and acidic residues" evidence="14">
    <location>
        <begin position="2517"/>
        <end position="2529"/>
    </location>
</feature>
<dbReference type="eggNOG" id="KOG0519">
    <property type="taxonomic scope" value="Eukaryota"/>
</dbReference>
<proteinExistence type="predicted"/>
<dbReference type="SMART" id="SM00448">
    <property type="entry name" value="REC"/>
    <property type="match status" value="1"/>
</dbReference>
<evidence type="ECO:0000259" key="17">
    <source>
        <dbReference type="PROSITE" id="PS50110"/>
    </source>
</evidence>
<dbReference type="SMART" id="SM00388">
    <property type="entry name" value="HisKA"/>
    <property type="match status" value="1"/>
</dbReference>
<dbReference type="InterPro" id="IPR004358">
    <property type="entry name" value="Sig_transdc_His_kin-like_C"/>
</dbReference>
<dbReference type="InterPro" id="IPR041664">
    <property type="entry name" value="AAA_16"/>
</dbReference>
<feature type="domain" description="Response regulatory" evidence="17">
    <location>
        <begin position="2270"/>
        <end position="2394"/>
    </location>
</feature>
<comment type="subcellular location">
    <subcellularLocation>
        <location evidence="2">Cell membrane</location>
        <topology evidence="2">Multi-pass membrane protein</topology>
    </subcellularLocation>
</comment>
<keyword evidence="4" id="KW-1003">Cell membrane</keyword>
<dbReference type="OrthoDB" id="60033at2759"/>
<dbReference type="FunFam" id="3.40.50.2300:FF:000285">
    <property type="entry name" value="Putative sensor histidine kinase/response regulator"/>
    <property type="match status" value="1"/>
</dbReference>
<dbReference type="Gene3D" id="1.10.510.10">
    <property type="entry name" value="Transferase(Phosphotransferase) domain 1"/>
    <property type="match status" value="1"/>
</dbReference>
<dbReference type="Gene3D" id="3.30.450.40">
    <property type="match status" value="1"/>
</dbReference>
<accession>K1WZM1</accession>
<dbReference type="EMBL" id="JH921447">
    <property type="protein sequence ID" value="EKD14078.1"/>
    <property type="molecule type" value="Genomic_DNA"/>
</dbReference>
<dbReference type="InterPro" id="IPR036890">
    <property type="entry name" value="HATPase_C_sf"/>
</dbReference>
<dbReference type="SUPFAM" id="SSF55874">
    <property type="entry name" value="ATPase domain of HSP90 chaperone/DNA topoisomerase II/histidine kinase"/>
    <property type="match status" value="1"/>
</dbReference>
<evidence type="ECO:0000256" key="14">
    <source>
        <dbReference type="SAM" id="MobiDB-lite"/>
    </source>
</evidence>
<dbReference type="InterPro" id="IPR036097">
    <property type="entry name" value="HisK_dim/P_sf"/>
</dbReference>
<comment type="catalytic activity">
    <reaction evidence="1">
        <text>ATP + protein L-histidine = ADP + protein N-phospho-L-histidine.</text>
        <dbReference type="EC" id="2.7.13.3"/>
    </reaction>
</comment>
<dbReference type="PANTHER" id="PTHR43047:SF46">
    <property type="entry name" value="HISTIDINE KINASE_RESPONSE REGULATOR, PUTATIVE (AFU_ORTHOLOGUE AFUA_3G12550)-RELATED"/>
    <property type="match status" value="1"/>
</dbReference>
<dbReference type="GO" id="GO:0005886">
    <property type="term" value="C:plasma membrane"/>
    <property type="evidence" value="ECO:0007669"/>
    <property type="project" value="UniProtKB-SubCell"/>
</dbReference>
<dbReference type="FunFam" id="1.10.287.130:FF:000003">
    <property type="entry name" value="Histidine kinase"/>
    <property type="match status" value="1"/>
</dbReference>
<dbReference type="FunFam" id="3.30.450.40:FF:000044">
    <property type="entry name" value="Putative sensor histidine kinase/response regulator"/>
    <property type="match status" value="1"/>
</dbReference>
<dbReference type="Gene3D" id="3.40.50.2300">
    <property type="match status" value="1"/>
</dbReference>
<dbReference type="SUPFAM" id="SSF56112">
    <property type="entry name" value="Protein kinase-like (PK-like)"/>
    <property type="match status" value="1"/>
</dbReference>
<dbReference type="Pfam" id="PF02518">
    <property type="entry name" value="HATPase_c"/>
    <property type="match status" value="1"/>
</dbReference>
<dbReference type="FunFam" id="3.30.565.10:FF:000010">
    <property type="entry name" value="Sensor histidine kinase RcsC"/>
    <property type="match status" value="1"/>
</dbReference>
<keyword evidence="10" id="KW-0067">ATP-binding</keyword>
<feature type="compositionally biased region" description="Polar residues" evidence="14">
    <location>
        <begin position="553"/>
        <end position="563"/>
    </location>
</feature>
<keyword evidence="7" id="KW-0812">Transmembrane</keyword>
<evidence type="ECO:0000256" key="3">
    <source>
        <dbReference type="ARBA" id="ARBA00012438"/>
    </source>
</evidence>
<sequence>MDSSVALGDEQLDPPLRLFERLRQIAGYTWDESRDPFHSSYDNWQVYGWKDVHSSQTRAVTISRPEIELSHPSQDPQTAGEYKRTAASESGSESAYSYDDIPERPRIEIIGRVSTHALREERAYHICKNLIKKVDPEGDHLIRPLDIARLTSQQGDKDKGPIIVCIFEAPGPNSLNKIIDYGPAWYTARKVGGKYEAFRDEFEATETVPLQTFLDFAVAATECLEILHHGQRIVHGEIRGDAFHMNPLDGKVRLINFGSGLRTFEHGLTSTGWSTLSKEVGAKTKLCYMSPEQTGRMPAEPDSRTDIYSLGILFWTMLTQLPAFDGETPMDIIQAVLGRRLPLVSSIRMDIPDVIGRIIQKMTAKIIGDRYHSVSGLRYDLMEVRRLLGVGDSATLRNWPIATKDVSSFFILPTAMIGRTQEHDDVVKIIDKVSRRHIVGQKQDIYSISSGSSLSESRLEMFEAAIGAELSSEDETTSSYDGMSNSLGNFAALSNELKSFKSGSSQLRSATGSISSQANYPENNDASSRHSKPKPWAKNNSIAMDSIENRSLLESTSDATGPRSSEGAGSLISRQNSHKFRRKGRCEVIGIAGAAGLGKSCLVQSVQIEARRRGYFASSKFDQAKKTPFGPVLRLLSSLFKQVFSESNTDTAFHQGLKSFVKPAWPMLHRVLGLPEFLLGSMSGGPTRRHGSHLSHSYNKSLRAEMKRDSSPSSSSPPSFYGLTVGSQTSQDFLRNGSSTKSVRLMNTFLDVLRVFTQHKFICFCLDDLQFADDESIDLIGQIISSRMKMVIIVTYRPDEVLPERIKGIIEPPDSEGISLSPLILVVPGHADTIVEYVKGGGVGVTRIVLKPLNEDDIKKYVAATLSRSEAYIVPLAAVIQSKTAGNPFYIREMLESCHRKQCIYYDFKESGWCYDLDKIFKQFETKSYHDTLNSAFVTSRLSELPAASRSILAWASLIGHSFSFELIQRLLSGEFDYDDSASNMDVDHPYSLSHSQQDAVEGLQAAIQAYIIVATQDDDRFRFAHDRYMQAATALGECNAPKMHFIIARTLLKYSSAGEREQSEIAEHIGESIDIIRRRVLHRQSFRTLLANCAQSAAERGARPTAARFYNHCFALLQDEPWTDGLPDVYYDETLQLHTRAAETYLYMGQYAEAKRILANVFAYAKTPVDKAPAWVLQSRVYAQEGDSSAGFRALKQCLGALDIGVDDHPSFEKCDEEFERLSLKIQSMEAKEIVHRSMTKSSTFAAIGAVLVEAISAAFWTDTLTFYQMALVMVNTQINLGSFPQAGMAYLHLAMIACTRFNMIKFACDMGEICKTLLSDWSDQYTSGRGNTVYALFVGHLHCSIQDSLRELDGALDHAIHVGDRGSTILNFGLVGSLRFFASENLTELESFLHYGCEEVPNWHLDTRGGTMASKYISDPAYIKKPEICTNVLAKWEHEFAVRQACRALQGRTHTSESLDIMSDEHHDSVYYKKWLQGSMRNSDRPLILYEGFEMAPLFLYGHYSRAVDLGNHCLENIASVWSARITRFVYFMHGLSLAGLMWHTLQDPLKAISQGTDGHHVSIDAQPKELVKEISKVVQQIKRHKKMIEDWQTVNNVNYLAWSKLLDAQIAEMEGDHGAALYAFEVSLDHAAANSFLFEEALGNYLQAGFFLRTGSRRAAKASLREATALYRMFGAVGVAKYIEDEHSLLLQGPTRDDRTADAAAQTDFAGDSADVQYTTLEGDDDDMRQQTRASLTTETKGDRIGAWQGGSARPPAGSSLSALDMLDLTSILESSQVISSVLQVDQLLKTMCEIILQNCGGLATMAAIIVEEDDPVGWSIAASGDPEKGAVAHIPGLPLAETALVAEGVIFYCTRFRETIFLPDLIHDERFSNVTDAWATRNPVGKSVIAIPICHGVKPLLGVLYLEGEPNAFTDRNLTVLQLLVNQIGISYSNALTLKEVEKVSAFNNSMVDVQRKALAKALEAEKQANASKAEALRNVKLAEEAAKAKSIFLANVSHELRTPLNGVIGNSELLRDSDLTKDQAEMADSIRVSADLLLTVINDILDFSKMEADKMELYVVAFKADELMREVFRSVSYSNRDKKNVKNVEILQDISLPQCLIFGDPVRLHQVLGNLVSNSLKFTENGSITIGAKTDAETADEVTLTFWVRDTGIGIPPQQLFKLFKPFSQADASTARKYGGSGLGLSICKSLVESMMGGRIELESVEGEGTLAWFSVTFPKAKEASAGDSQNGTDYVDHMSSRNNESHSSPTPYTHFSHVERDALRICIAEDNPVNQKIAVQFMHKLGFKHVDAYDNGLQAVEGLRAKANEGTPYHITLMDVQMPVLDGYEATKLLRRDPIDAVRGVLVIAMTASAIQGDREKCLESGMNDYLAKPVRSNVLKKKLDQYILQPPIAVPNLDSDAKQITNKVLREMNGASIPNSPGTSGTATAIATPDCVQSPPSPPASKSQDKQPPARLRQLSRTRTAEKVPTLDLGSAEGSLENVDTNVPKSTILHEEDVSPKSITRNLIGARERRETKSDSGK</sequence>
<dbReference type="GeneID" id="18763690"/>
<dbReference type="OMA" id="QLPGYTW"/>
<feature type="modified residue" description="4-aspartylphosphate" evidence="13">
    <location>
        <position position="2325"/>
    </location>
</feature>
<organism evidence="18 19">
    <name type="scientific">Marssonina brunnea f. sp. multigermtubi (strain MB_m1)</name>
    <name type="common">Marssonina leaf spot fungus</name>
    <dbReference type="NCBI Taxonomy" id="1072389"/>
    <lineage>
        <taxon>Eukaryota</taxon>
        <taxon>Fungi</taxon>
        <taxon>Dikarya</taxon>
        <taxon>Ascomycota</taxon>
        <taxon>Pezizomycotina</taxon>
        <taxon>Leotiomycetes</taxon>
        <taxon>Helotiales</taxon>
        <taxon>Drepanopezizaceae</taxon>
        <taxon>Drepanopeziza</taxon>
    </lineage>
</organism>
<dbReference type="InterPro" id="IPR001789">
    <property type="entry name" value="Sig_transdc_resp-reg_receiver"/>
</dbReference>
<evidence type="ECO:0000256" key="12">
    <source>
        <dbReference type="ARBA" id="ARBA00023136"/>
    </source>
</evidence>
<dbReference type="CDD" id="cd17546">
    <property type="entry name" value="REC_hyHK_CKI1_RcsC-like"/>
    <property type="match status" value="1"/>
</dbReference>
<dbReference type="PRINTS" id="PR00344">
    <property type="entry name" value="BCTRLSENSOR"/>
</dbReference>
<dbReference type="InterPro" id="IPR003594">
    <property type="entry name" value="HATPase_dom"/>
</dbReference>
<dbReference type="SMART" id="SM00220">
    <property type="entry name" value="S_TKc"/>
    <property type="match status" value="1"/>
</dbReference>
<feature type="compositionally biased region" description="Polar residues" evidence="14">
    <location>
        <begin position="2246"/>
        <end position="2258"/>
    </location>
</feature>
<dbReference type="EC" id="2.7.13.3" evidence="3"/>
<dbReference type="Proteomes" id="UP000006753">
    <property type="component" value="Unassembled WGS sequence"/>
</dbReference>
<dbReference type="InterPro" id="IPR003018">
    <property type="entry name" value="GAF"/>
</dbReference>
<protein>
    <recommendedName>
        <fullName evidence="3">histidine kinase</fullName>
        <ecNumber evidence="3">2.7.13.3</ecNumber>
    </recommendedName>
</protein>
<evidence type="ECO:0000256" key="2">
    <source>
        <dbReference type="ARBA" id="ARBA00004651"/>
    </source>
</evidence>
<evidence type="ECO:0000256" key="4">
    <source>
        <dbReference type="ARBA" id="ARBA00022475"/>
    </source>
</evidence>
<gene>
    <name evidence="18" type="ORF">MBM_07755</name>
</gene>
<dbReference type="CDD" id="cd00082">
    <property type="entry name" value="HisKA"/>
    <property type="match status" value="1"/>
</dbReference>